<dbReference type="SUPFAM" id="SSF56954">
    <property type="entry name" value="Outer membrane efflux proteins (OEP)"/>
    <property type="match status" value="1"/>
</dbReference>
<gene>
    <name evidence="8" type="ORF">P0082_02575</name>
</gene>
<evidence type="ECO:0000256" key="3">
    <source>
        <dbReference type="ARBA" id="ARBA00022692"/>
    </source>
</evidence>
<keyword evidence="6" id="KW-0175">Coiled coil</keyword>
<keyword evidence="3 7" id="KW-0812">Transmembrane</keyword>
<keyword evidence="7" id="KW-1133">Transmembrane helix</keyword>
<dbReference type="Proteomes" id="UP001228690">
    <property type="component" value="Chromosome"/>
</dbReference>
<dbReference type="RefSeq" id="WP_326927954.1">
    <property type="nucleotide sequence ID" value="NZ_CP123443.1"/>
</dbReference>
<evidence type="ECO:0000313" key="8">
    <source>
        <dbReference type="EMBL" id="WGK69767.1"/>
    </source>
</evidence>
<evidence type="ECO:0000313" key="9">
    <source>
        <dbReference type="Proteomes" id="UP001228690"/>
    </source>
</evidence>
<feature type="transmembrane region" description="Helical" evidence="7">
    <location>
        <begin position="47"/>
        <end position="69"/>
    </location>
</feature>
<reference evidence="8 9" key="1">
    <citation type="submission" date="2023-04" db="EMBL/GenBank/DDBJ databases">
        <title>Spirochaete genome identified in red abalone sample constitutes a novel genus.</title>
        <authorList>
            <person name="Sharma S.P."/>
            <person name="Purcell C.M."/>
            <person name="Hyde J.R."/>
            <person name="Severin A.J."/>
        </authorList>
    </citation>
    <scope>NUCLEOTIDE SEQUENCE [LARGE SCALE GENOMIC DNA]</scope>
    <source>
        <strain evidence="8 9">SP-2023</strain>
    </source>
</reference>
<dbReference type="PANTHER" id="PTHR30026">
    <property type="entry name" value="OUTER MEMBRANE PROTEIN TOLC"/>
    <property type="match status" value="1"/>
</dbReference>
<proteinExistence type="predicted"/>
<evidence type="ECO:0000256" key="5">
    <source>
        <dbReference type="ARBA" id="ARBA00023237"/>
    </source>
</evidence>
<feature type="coiled-coil region" evidence="6">
    <location>
        <begin position="513"/>
        <end position="540"/>
    </location>
</feature>
<name>A0ABY8MIB6_9SPIO</name>
<evidence type="ECO:0000256" key="7">
    <source>
        <dbReference type="SAM" id="Phobius"/>
    </source>
</evidence>
<accession>A0ABY8MIB6</accession>
<comment type="subcellular location">
    <subcellularLocation>
        <location evidence="1">Cell outer membrane</location>
    </subcellularLocation>
</comment>
<dbReference type="InterPro" id="IPR051906">
    <property type="entry name" value="TolC-like"/>
</dbReference>
<keyword evidence="4 7" id="KW-0472">Membrane</keyword>
<keyword evidence="5" id="KW-0998">Cell outer membrane</keyword>
<dbReference type="Gene3D" id="1.20.1600.10">
    <property type="entry name" value="Outer membrane efflux proteins (OEP)"/>
    <property type="match status" value="1"/>
</dbReference>
<evidence type="ECO:0000256" key="6">
    <source>
        <dbReference type="SAM" id="Coils"/>
    </source>
</evidence>
<keyword evidence="9" id="KW-1185">Reference proteome</keyword>
<protein>
    <submittedName>
        <fullName evidence="8">TolC family protein</fullName>
    </submittedName>
</protein>
<evidence type="ECO:0000256" key="2">
    <source>
        <dbReference type="ARBA" id="ARBA00022452"/>
    </source>
</evidence>
<organism evidence="8 9">
    <name type="scientific">Candidatus Haliotispira prima</name>
    <dbReference type="NCBI Taxonomy" id="3034016"/>
    <lineage>
        <taxon>Bacteria</taxon>
        <taxon>Pseudomonadati</taxon>
        <taxon>Spirochaetota</taxon>
        <taxon>Spirochaetia</taxon>
        <taxon>Spirochaetales</taxon>
        <taxon>Spirochaetaceae</taxon>
        <taxon>Candidatus Haliotispira</taxon>
    </lineage>
</organism>
<dbReference type="EMBL" id="CP123443">
    <property type="protein sequence ID" value="WGK69767.1"/>
    <property type="molecule type" value="Genomic_DNA"/>
</dbReference>
<dbReference type="PANTHER" id="PTHR30026:SF20">
    <property type="entry name" value="OUTER MEMBRANE PROTEIN TOLC"/>
    <property type="match status" value="1"/>
</dbReference>
<sequence length="555" mass="63168">MFLSDCLIRAMSFTKYCSCKIEVSMFLPYLPGKERKKREECRRGSRVYFGTAALSLLLLSFPLMPLVFLGGQTLSVREDSEQTYEESGTALASPGIERDFRSERETILWSEFRDKVKAVLPDYTQQELTQELAELNVEAQYVGGDVNLSGVASYSLTSDPNNAAGTLSTHIVRLAPQVSKKFLKTGTTVTVGLANTLGISSVEGGSLTNTSTIAPTVTVTQDLLQNFFGLLDRLNFADAGRKLEIAKEQRLYNEQKLQQSYDWLYSDWILLWRTQKVLIEQLRKSGASLRNAQTQRKLNYIDNGSYQQIYNSHLVYRQTLLNNEERLLTMDQQFARFLGQGLFKPDLTVLDLLLEESLGDFDELHFENSRTWAISEKSLNRSNILYKFSKLNRLPTLTLKGSFGLETSATYGDSEQPSYSELKPTYSLEVSLSWPVLMRKAGNSEKVSLVQLKQLESTLNKQRQDFEISIAKQRAAHEFLIENYDIRKETAKAKTAIYVSNQVKYRQARAGIRNLLDAEIQKLAAELNLLETESKLVRQLLDYRYETRDGDFLSQ</sequence>
<evidence type="ECO:0000256" key="4">
    <source>
        <dbReference type="ARBA" id="ARBA00023136"/>
    </source>
</evidence>
<evidence type="ECO:0000256" key="1">
    <source>
        <dbReference type="ARBA" id="ARBA00004442"/>
    </source>
</evidence>
<keyword evidence="2" id="KW-1134">Transmembrane beta strand</keyword>